<dbReference type="Pfam" id="PF00118">
    <property type="entry name" value="Cpn60_TCP1"/>
    <property type="match status" value="1"/>
</dbReference>
<dbReference type="InterPro" id="IPR027413">
    <property type="entry name" value="GROEL-like_equatorial_sf"/>
</dbReference>
<accession>X0VIP8</accession>
<dbReference type="GO" id="GO:0005524">
    <property type="term" value="F:ATP binding"/>
    <property type="evidence" value="ECO:0007669"/>
    <property type="project" value="InterPro"/>
</dbReference>
<evidence type="ECO:0000256" key="2">
    <source>
        <dbReference type="ARBA" id="ARBA00023186"/>
    </source>
</evidence>
<reference evidence="3" key="1">
    <citation type="journal article" date="2014" name="Front. Microbiol.">
        <title>High frequency of phylogenetically diverse reductive dehalogenase-homologous genes in deep subseafloor sedimentary metagenomes.</title>
        <authorList>
            <person name="Kawai M."/>
            <person name="Futagami T."/>
            <person name="Toyoda A."/>
            <person name="Takaki Y."/>
            <person name="Nishi S."/>
            <person name="Hori S."/>
            <person name="Arai W."/>
            <person name="Tsubouchi T."/>
            <person name="Morono Y."/>
            <person name="Uchiyama I."/>
            <person name="Ito T."/>
            <person name="Fujiyama A."/>
            <person name="Inagaki F."/>
            <person name="Takami H."/>
        </authorList>
    </citation>
    <scope>NUCLEOTIDE SEQUENCE</scope>
    <source>
        <strain evidence="3">Expedition CK06-06</strain>
    </source>
</reference>
<dbReference type="GO" id="GO:0140662">
    <property type="term" value="F:ATP-dependent protein folding chaperone"/>
    <property type="evidence" value="ECO:0007669"/>
    <property type="project" value="InterPro"/>
</dbReference>
<evidence type="ECO:0000256" key="1">
    <source>
        <dbReference type="ARBA" id="ARBA00006607"/>
    </source>
</evidence>
<proteinExistence type="inferred from homology"/>
<dbReference type="AlphaFoldDB" id="X0VIP8"/>
<keyword evidence="2" id="KW-0143">Chaperone</keyword>
<dbReference type="SUPFAM" id="SSF48592">
    <property type="entry name" value="GroEL equatorial domain-like"/>
    <property type="match status" value="1"/>
</dbReference>
<dbReference type="Gene3D" id="1.10.560.10">
    <property type="entry name" value="GroEL-like equatorial domain"/>
    <property type="match status" value="1"/>
</dbReference>
<organism evidence="3">
    <name type="scientific">marine sediment metagenome</name>
    <dbReference type="NCBI Taxonomy" id="412755"/>
    <lineage>
        <taxon>unclassified sequences</taxon>
        <taxon>metagenomes</taxon>
        <taxon>ecological metagenomes</taxon>
    </lineage>
</organism>
<gene>
    <name evidence="3" type="ORF">S01H1_33633</name>
</gene>
<dbReference type="InterPro" id="IPR002423">
    <property type="entry name" value="Cpn60/GroEL/TCP-1"/>
</dbReference>
<comment type="similarity">
    <text evidence="1">Belongs to the chaperonin (HSP60) family.</text>
</comment>
<feature type="non-terminal residue" evidence="3">
    <location>
        <position position="1"/>
    </location>
</feature>
<protein>
    <recommendedName>
        <fullName evidence="4">Molecular chaperone GroEL</fullName>
    </recommendedName>
</protein>
<dbReference type="InterPro" id="IPR001844">
    <property type="entry name" value="Cpn60/GroEL"/>
</dbReference>
<dbReference type="PANTHER" id="PTHR45633">
    <property type="entry name" value="60 KDA HEAT SHOCK PROTEIN, MITOCHONDRIAL"/>
    <property type="match status" value="1"/>
</dbReference>
<sequence length="73" mass="7904">LEKPEKDINIGYDANTGRFVDMFKAGIIDPAKIARTALETAASVAGLMLTTNVLVTDLKEEDKDEEPIPGSVR</sequence>
<evidence type="ECO:0000313" key="3">
    <source>
        <dbReference type="EMBL" id="GAG12368.1"/>
    </source>
</evidence>
<evidence type="ECO:0008006" key="4">
    <source>
        <dbReference type="Google" id="ProtNLM"/>
    </source>
</evidence>
<dbReference type="EMBL" id="BARS01020886">
    <property type="protein sequence ID" value="GAG12368.1"/>
    <property type="molecule type" value="Genomic_DNA"/>
</dbReference>
<comment type="caution">
    <text evidence="3">The sequence shown here is derived from an EMBL/GenBank/DDBJ whole genome shotgun (WGS) entry which is preliminary data.</text>
</comment>
<dbReference type="GO" id="GO:0042026">
    <property type="term" value="P:protein refolding"/>
    <property type="evidence" value="ECO:0007669"/>
    <property type="project" value="InterPro"/>
</dbReference>
<name>X0VIP8_9ZZZZ</name>